<sequence>MIHPDTVVRTVSPVIGNGVFATRDIPLGTIVVVRDGFDTCLTREEFEALPDPLRESMETYLYHDRNGCLVLSWDHARYMNHSCCPNTMMTDYRLEIAVRDIRAGEEITTEYGLLNIQEPYAIHCGCPDCRKHLRLDDIDRYGDRWDVRVREALLAVPDRVQPLWGLLARETRAAVLRLQRDADLYSSVKNLKWRAD</sequence>
<reference evidence="2" key="1">
    <citation type="submission" date="2022-08" db="EMBL/GenBank/DDBJ databases">
        <title>Genome Sequence of the sulphate-reducing bacterium, Pseudodesulfovibrio portus JCM14722.</title>
        <authorList>
            <person name="Kondo R."/>
            <person name="Kataoka T."/>
        </authorList>
    </citation>
    <scope>NUCLEOTIDE SEQUENCE</scope>
    <source>
        <strain evidence="2">JCM 14722</strain>
    </source>
</reference>
<dbReference type="PROSITE" id="PS50280">
    <property type="entry name" value="SET"/>
    <property type="match status" value="1"/>
</dbReference>
<dbReference type="Pfam" id="PF00856">
    <property type="entry name" value="SET"/>
    <property type="match status" value="1"/>
</dbReference>
<dbReference type="RefSeq" id="WP_264982396.1">
    <property type="nucleotide sequence ID" value="NZ_AP026708.1"/>
</dbReference>
<dbReference type="Proteomes" id="UP001061361">
    <property type="component" value="Chromosome"/>
</dbReference>
<gene>
    <name evidence="2" type="ORF">JCM14722_30410</name>
</gene>
<feature type="domain" description="SET" evidence="1">
    <location>
        <begin position="4"/>
        <end position="112"/>
    </location>
</feature>
<dbReference type="SUPFAM" id="SSF82199">
    <property type="entry name" value="SET domain"/>
    <property type="match status" value="1"/>
</dbReference>
<dbReference type="Gene3D" id="2.170.270.10">
    <property type="entry name" value="SET domain"/>
    <property type="match status" value="1"/>
</dbReference>
<evidence type="ECO:0000313" key="2">
    <source>
        <dbReference type="EMBL" id="BDQ35499.1"/>
    </source>
</evidence>
<organism evidence="2 3">
    <name type="scientific">Pseudodesulfovibrio portus</name>
    <dbReference type="NCBI Taxonomy" id="231439"/>
    <lineage>
        <taxon>Bacteria</taxon>
        <taxon>Pseudomonadati</taxon>
        <taxon>Thermodesulfobacteriota</taxon>
        <taxon>Desulfovibrionia</taxon>
        <taxon>Desulfovibrionales</taxon>
        <taxon>Desulfovibrionaceae</taxon>
    </lineage>
</organism>
<evidence type="ECO:0000259" key="1">
    <source>
        <dbReference type="PROSITE" id="PS50280"/>
    </source>
</evidence>
<accession>A0ABM8AVM1</accession>
<dbReference type="SMART" id="SM00317">
    <property type="entry name" value="SET"/>
    <property type="match status" value="1"/>
</dbReference>
<dbReference type="EMBL" id="AP026708">
    <property type="protein sequence ID" value="BDQ35499.1"/>
    <property type="molecule type" value="Genomic_DNA"/>
</dbReference>
<protein>
    <recommendedName>
        <fullName evidence="1">SET domain-containing protein</fullName>
    </recommendedName>
</protein>
<dbReference type="InterPro" id="IPR046341">
    <property type="entry name" value="SET_dom_sf"/>
</dbReference>
<evidence type="ECO:0000313" key="3">
    <source>
        <dbReference type="Proteomes" id="UP001061361"/>
    </source>
</evidence>
<dbReference type="CDD" id="cd08161">
    <property type="entry name" value="SET"/>
    <property type="match status" value="1"/>
</dbReference>
<dbReference type="InterPro" id="IPR001214">
    <property type="entry name" value="SET_dom"/>
</dbReference>
<name>A0ABM8AVM1_9BACT</name>
<keyword evidence="3" id="KW-1185">Reference proteome</keyword>
<proteinExistence type="predicted"/>